<evidence type="ECO:0000313" key="1">
    <source>
        <dbReference type="EMBL" id="AFP85273.1"/>
    </source>
</evidence>
<dbReference type="EMBL" id="CP003546">
    <property type="protein sequence ID" value="AFP85273.1"/>
    <property type="molecule type" value="Genomic_DNA"/>
</dbReference>
<gene>
    <name evidence="1" type="ORF">A359_09070</name>
</gene>
<dbReference type="KEGG" id="sect:A359_09070"/>
<dbReference type="Proteomes" id="UP000003936">
    <property type="component" value="Chromosome"/>
</dbReference>
<proteinExistence type="predicted"/>
<dbReference type="AlphaFoldDB" id="J3YSL1"/>
<dbReference type="HOGENOM" id="CLU_2976727_0_0_6"/>
<dbReference type="RefSeq" id="WP_014888570.1">
    <property type="nucleotide sequence ID" value="NC_018419.1"/>
</dbReference>
<organism evidence="1 2">
    <name type="scientific">secondary endosymbiont of Ctenarytaina eucalypti</name>
    <dbReference type="NCBI Taxonomy" id="1199245"/>
    <lineage>
        <taxon>Bacteria</taxon>
        <taxon>Pseudomonadati</taxon>
        <taxon>Pseudomonadota</taxon>
        <taxon>Gammaproteobacteria</taxon>
        <taxon>Enterobacterales</taxon>
        <taxon>Enterobacteriaceae</taxon>
        <taxon>aphid secondary symbionts</taxon>
    </lineage>
</organism>
<sequence precursor="true">MRRNEQYRTAAIFDAMSGVIRPLKASNCAAVMLEIDSKPILLIPQRLKNEVPHHNTSR</sequence>
<reference evidence="1 2" key="1">
    <citation type="journal article" date="2012" name="Mol. Biol. Evol.">
        <title>Genome reduction and co-evolution between the primary and secondary bacterial symbionts of psyllids.</title>
        <authorList>
            <person name="Sloan D.B."/>
            <person name="Moran N.A."/>
        </authorList>
    </citation>
    <scope>NUCLEOTIDE SEQUENCE [LARGE SCALE GENOMIC DNA]</scope>
    <source>
        <strain evidence="1">Ceuc_S</strain>
    </source>
</reference>
<accession>J3YSL1</accession>
<protein>
    <submittedName>
        <fullName evidence="1">Uncharacterized protein</fullName>
    </submittedName>
</protein>
<evidence type="ECO:0000313" key="2">
    <source>
        <dbReference type="Proteomes" id="UP000003936"/>
    </source>
</evidence>
<keyword evidence="2" id="KW-1185">Reference proteome</keyword>
<name>J3YSL1_9ENTR</name>